<sequence>MEQLTASIQGDYDEFQHSSSPWQLMYVPGREPPPLSFIGGDFCTANNNIDFFSETTAVGSSCDAFSFLDIPNFLAEDLLPGQTASCPVGLLANFEQNAVAMLPSSALVACEQQPRKAAKLKRKSSNARMGYCQHPKHVAYRQEQPKYIYTASSESRVQCTQGGSAQDKTVVRLSAPRRGRPPKGTRAIDLQTINMTKTGCPSVSGGSDCPPSIAFPWKMTVRPLPKRLEAVVGCEQIRVCLTCLKRSDQDPEYLSHPKYVRPVQKPATISRKYSNT</sequence>
<reference evidence="1 2" key="1">
    <citation type="submission" date="2016-07" db="EMBL/GenBank/DDBJ databases">
        <title>Pervasive Adenine N6-methylation of Active Genes in Fungi.</title>
        <authorList>
            <consortium name="DOE Joint Genome Institute"/>
            <person name="Mondo S.J."/>
            <person name="Dannebaum R.O."/>
            <person name="Kuo R.C."/>
            <person name="Labutti K."/>
            <person name="Haridas S."/>
            <person name="Kuo A."/>
            <person name="Salamov A."/>
            <person name="Ahrendt S.R."/>
            <person name="Lipzen A."/>
            <person name="Sullivan W."/>
            <person name="Andreopoulos W.B."/>
            <person name="Clum A."/>
            <person name="Lindquist E."/>
            <person name="Daum C."/>
            <person name="Ramamoorthy G.K."/>
            <person name="Gryganskyi A."/>
            <person name="Culley D."/>
            <person name="Magnuson J.K."/>
            <person name="James T.Y."/>
            <person name="O'Malley M.A."/>
            <person name="Stajich J.E."/>
            <person name="Spatafora J.W."/>
            <person name="Visel A."/>
            <person name="Grigoriev I.V."/>
        </authorList>
    </citation>
    <scope>NUCLEOTIDE SEQUENCE [LARGE SCALE GENOMIC DNA]</scope>
    <source>
        <strain evidence="1 2">NRRL 2496</strain>
    </source>
</reference>
<protein>
    <submittedName>
        <fullName evidence="1">Uncharacterized protein</fullName>
    </submittedName>
</protein>
<dbReference type="InParanoid" id="A0A1X2HLG7"/>
<accession>A0A1X2HLG7</accession>
<dbReference type="OrthoDB" id="2289168at2759"/>
<dbReference type="AlphaFoldDB" id="A0A1X2HLG7"/>
<organism evidence="1 2">
    <name type="scientific">Syncephalastrum racemosum</name>
    <name type="common">Filamentous fungus</name>
    <dbReference type="NCBI Taxonomy" id="13706"/>
    <lineage>
        <taxon>Eukaryota</taxon>
        <taxon>Fungi</taxon>
        <taxon>Fungi incertae sedis</taxon>
        <taxon>Mucoromycota</taxon>
        <taxon>Mucoromycotina</taxon>
        <taxon>Mucoromycetes</taxon>
        <taxon>Mucorales</taxon>
        <taxon>Syncephalastraceae</taxon>
        <taxon>Syncephalastrum</taxon>
    </lineage>
</organism>
<dbReference type="Proteomes" id="UP000242180">
    <property type="component" value="Unassembled WGS sequence"/>
</dbReference>
<name>A0A1X2HLG7_SYNRA</name>
<keyword evidence="2" id="KW-1185">Reference proteome</keyword>
<gene>
    <name evidence="1" type="ORF">BCR43DRAFT_133656</name>
</gene>
<evidence type="ECO:0000313" key="1">
    <source>
        <dbReference type="EMBL" id="ORZ00223.1"/>
    </source>
</evidence>
<comment type="caution">
    <text evidence="1">The sequence shown here is derived from an EMBL/GenBank/DDBJ whole genome shotgun (WGS) entry which is preliminary data.</text>
</comment>
<dbReference type="EMBL" id="MCGN01000002">
    <property type="protein sequence ID" value="ORZ00223.1"/>
    <property type="molecule type" value="Genomic_DNA"/>
</dbReference>
<evidence type="ECO:0000313" key="2">
    <source>
        <dbReference type="Proteomes" id="UP000242180"/>
    </source>
</evidence>
<proteinExistence type="predicted"/>